<name>A0A1F5VJ66_9BACT</name>
<accession>A0A1F5VJ66</accession>
<proteinExistence type="predicted"/>
<comment type="caution">
    <text evidence="1">The sequence shown here is derived from an EMBL/GenBank/DDBJ whole genome shotgun (WGS) entry which is preliminary data.</text>
</comment>
<protein>
    <submittedName>
        <fullName evidence="1">Uncharacterized protein</fullName>
    </submittedName>
</protein>
<dbReference type="Proteomes" id="UP000179251">
    <property type="component" value="Unassembled WGS sequence"/>
</dbReference>
<evidence type="ECO:0000313" key="2">
    <source>
        <dbReference type="Proteomes" id="UP000179251"/>
    </source>
</evidence>
<reference evidence="1 2" key="1">
    <citation type="journal article" date="2016" name="Nat. Commun.">
        <title>Thousands of microbial genomes shed light on interconnected biogeochemical processes in an aquifer system.</title>
        <authorList>
            <person name="Anantharaman K."/>
            <person name="Brown C.T."/>
            <person name="Hug L.A."/>
            <person name="Sharon I."/>
            <person name="Castelle C.J."/>
            <person name="Probst A.J."/>
            <person name="Thomas B.C."/>
            <person name="Singh A."/>
            <person name="Wilkins M.J."/>
            <person name="Karaoz U."/>
            <person name="Brodie E.L."/>
            <person name="Williams K.H."/>
            <person name="Hubbard S.S."/>
            <person name="Banfield J.F."/>
        </authorList>
    </citation>
    <scope>NUCLEOTIDE SEQUENCE [LARGE SCALE GENOMIC DNA]</scope>
</reference>
<dbReference type="STRING" id="1798325.A2834_04140"/>
<evidence type="ECO:0000313" key="1">
    <source>
        <dbReference type="EMBL" id="OGF63380.1"/>
    </source>
</evidence>
<sequence length="88" mass="9772">MAKLLRKGFQKKINCSHCGSRSSVAQEDVRLGVDWDGMGGNDYVFNFLCPACGKAASIPSELVPSAIKEYLYEKDRKRRNQDLSAAKC</sequence>
<organism evidence="1 2">
    <name type="scientific">Candidatus Giovannonibacteria bacterium RIFCSPHIGHO2_01_FULL_45_23</name>
    <dbReference type="NCBI Taxonomy" id="1798325"/>
    <lineage>
        <taxon>Bacteria</taxon>
        <taxon>Candidatus Giovannoniibacteriota</taxon>
    </lineage>
</organism>
<dbReference type="EMBL" id="MFHD01000003">
    <property type="protein sequence ID" value="OGF63380.1"/>
    <property type="molecule type" value="Genomic_DNA"/>
</dbReference>
<dbReference type="AlphaFoldDB" id="A0A1F5VJ66"/>
<gene>
    <name evidence="1" type="ORF">A2834_04140</name>
</gene>